<dbReference type="InterPro" id="IPR010985">
    <property type="entry name" value="Ribbon_hlx_hlx"/>
</dbReference>
<reference evidence="3" key="1">
    <citation type="journal article" date="2019" name="Int. J. Syst. Evol. Microbiol.">
        <title>The Global Catalogue of Microorganisms (GCM) 10K type strain sequencing project: providing services to taxonomists for standard genome sequencing and annotation.</title>
        <authorList>
            <consortium name="The Broad Institute Genomics Platform"/>
            <consortium name="The Broad Institute Genome Sequencing Center for Infectious Disease"/>
            <person name="Wu L."/>
            <person name="Ma J."/>
        </authorList>
    </citation>
    <scope>NUCLEOTIDE SEQUENCE [LARGE SCALE GENOMIC DNA]</scope>
    <source>
        <strain evidence="3">CCUG 63830</strain>
    </source>
</reference>
<evidence type="ECO:0000313" key="2">
    <source>
        <dbReference type="EMBL" id="MFC6661134.1"/>
    </source>
</evidence>
<gene>
    <name evidence="2" type="ORF">ACFP90_12855</name>
</gene>
<dbReference type="RefSeq" id="WP_380056494.1">
    <property type="nucleotide sequence ID" value="NZ_JBHSWB010000001.1"/>
</dbReference>
<keyword evidence="3" id="KW-1185">Reference proteome</keyword>
<comment type="caution">
    <text evidence="2">The sequence shown here is derived from an EMBL/GenBank/DDBJ whole genome shotgun (WGS) entry which is preliminary data.</text>
</comment>
<dbReference type="InterPro" id="IPR013321">
    <property type="entry name" value="Arc_rbn_hlx_hlx"/>
</dbReference>
<name>A0ABW1ZJN1_9DEIO</name>
<organism evidence="2 3">
    <name type="scientific">Deinococcus multiflagellatus</name>
    <dbReference type="NCBI Taxonomy" id="1656887"/>
    <lineage>
        <taxon>Bacteria</taxon>
        <taxon>Thermotogati</taxon>
        <taxon>Deinococcota</taxon>
        <taxon>Deinococci</taxon>
        <taxon>Deinococcales</taxon>
        <taxon>Deinococcaceae</taxon>
        <taxon>Deinococcus</taxon>
    </lineage>
</organism>
<dbReference type="Proteomes" id="UP001596317">
    <property type="component" value="Unassembled WGS sequence"/>
</dbReference>
<evidence type="ECO:0000313" key="3">
    <source>
        <dbReference type="Proteomes" id="UP001596317"/>
    </source>
</evidence>
<evidence type="ECO:0000256" key="1">
    <source>
        <dbReference type="SAM" id="MobiDB-lite"/>
    </source>
</evidence>
<dbReference type="EMBL" id="JBHSWB010000001">
    <property type="protein sequence ID" value="MFC6661134.1"/>
    <property type="molecule type" value="Genomic_DNA"/>
</dbReference>
<protein>
    <recommendedName>
        <fullName evidence="4">CopG-like ribbon-helix-helix domain-containing protein</fullName>
    </recommendedName>
</protein>
<feature type="region of interest" description="Disordered" evidence="1">
    <location>
        <begin position="40"/>
        <end position="97"/>
    </location>
</feature>
<dbReference type="SUPFAM" id="SSF47598">
    <property type="entry name" value="Ribbon-helix-helix"/>
    <property type="match status" value="1"/>
</dbReference>
<sequence>MARKNFPLRISPELYAALERWAADDLRSVNAQMEYLLTRAARDAGRLKPPTRPEKSLETSPKTSKAVPPPVALTRRGRGLPSPAPPPLSRPFIHPSPGRRTLCSGLSCTLLSKAPSGWEKRASPGAWPRGTAPN</sequence>
<feature type="region of interest" description="Disordered" evidence="1">
    <location>
        <begin position="114"/>
        <end position="134"/>
    </location>
</feature>
<proteinExistence type="predicted"/>
<feature type="compositionally biased region" description="Basic and acidic residues" evidence="1">
    <location>
        <begin position="40"/>
        <end position="57"/>
    </location>
</feature>
<dbReference type="Gene3D" id="1.10.1220.10">
    <property type="entry name" value="Met repressor-like"/>
    <property type="match status" value="1"/>
</dbReference>
<accession>A0ABW1ZJN1</accession>
<evidence type="ECO:0008006" key="4">
    <source>
        <dbReference type="Google" id="ProtNLM"/>
    </source>
</evidence>